<dbReference type="InterPro" id="IPR050266">
    <property type="entry name" value="AB_hydrolase_sf"/>
</dbReference>
<dbReference type="GO" id="GO:0016787">
    <property type="term" value="F:hydrolase activity"/>
    <property type="evidence" value="ECO:0007669"/>
    <property type="project" value="UniProtKB-KW"/>
</dbReference>
<dbReference type="SUPFAM" id="SSF53474">
    <property type="entry name" value="alpha/beta-Hydrolases"/>
    <property type="match status" value="1"/>
</dbReference>
<dbReference type="InterPro" id="IPR029058">
    <property type="entry name" value="AB_hydrolase_fold"/>
</dbReference>
<accession>A0ABY4X0S5</accession>
<dbReference type="Proteomes" id="UP001056255">
    <property type="component" value="Chromosome II"/>
</dbReference>
<reference evidence="2" key="1">
    <citation type="submission" date="2021-08" db="EMBL/GenBank/DDBJ databases">
        <authorList>
            <person name="Sakaguchi M."/>
            <person name="Kikuchi T."/>
            <person name="Urbanczyk H."/>
        </authorList>
    </citation>
    <scope>NUCLEOTIDE SEQUENCE</scope>
    <source>
        <strain evidence="2">020920N</strain>
    </source>
</reference>
<evidence type="ECO:0000313" key="3">
    <source>
        <dbReference type="Proteomes" id="UP001056255"/>
    </source>
</evidence>
<organism evidence="2 3">
    <name type="scientific">Grimontia kaedaensis</name>
    <dbReference type="NCBI Taxonomy" id="2872157"/>
    <lineage>
        <taxon>Bacteria</taxon>
        <taxon>Pseudomonadati</taxon>
        <taxon>Pseudomonadota</taxon>
        <taxon>Gammaproteobacteria</taxon>
        <taxon>Vibrionales</taxon>
        <taxon>Vibrionaceae</taxon>
        <taxon>Grimontia</taxon>
    </lineage>
</organism>
<dbReference type="Pfam" id="PF12697">
    <property type="entry name" value="Abhydrolase_6"/>
    <property type="match status" value="1"/>
</dbReference>
<dbReference type="PANTHER" id="PTHR43798">
    <property type="entry name" value="MONOACYLGLYCEROL LIPASE"/>
    <property type="match status" value="1"/>
</dbReference>
<keyword evidence="2" id="KW-0378">Hydrolase</keyword>
<evidence type="ECO:0000313" key="2">
    <source>
        <dbReference type="EMBL" id="USH04844.1"/>
    </source>
</evidence>
<protein>
    <submittedName>
        <fullName evidence="2">Alpha/beta hydrolase</fullName>
    </submittedName>
</protein>
<sequence length="291" mass="31941">MHIYCYLIYHEVVKMKHVVLNNKLYRYSINENHTTDQVAVFLLGALQDIESVKMYSDHFSKTLTCITLEIPGTGYAEPLGAQVSISEQSDMLLDFLKYMNIGAAHLIGFSYATAIAAEICGVWKGVQSLSICGGVPGIPESGIAATKKMIAASTLSKREFAATFVDSLTADVEGIPRSAVIKKAMLKNISNLDDSRINMFFDNSVRLLVHKPSNISQITVPAVICAAEHDPYVTTKIAKEFSDQLPNSHFIVIKNSDHLAHLQHPERVANALILMASTAVHVEKTLHGLTN</sequence>
<dbReference type="InterPro" id="IPR000073">
    <property type="entry name" value="AB_hydrolase_1"/>
</dbReference>
<proteinExistence type="predicted"/>
<evidence type="ECO:0000259" key="1">
    <source>
        <dbReference type="Pfam" id="PF12697"/>
    </source>
</evidence>
<feature type="domain" description="AB hydrolase-1" evidence="1">
    <location>
        <begin position="60"/>
        <end position="271"/>
    </location>
</feature>
<name>A0ABY4X0S5_9GAMM</name>
<dbReference type="EMBL" id="CP082276">
    <property type="protein sequence ID" value="USH04844.1"/>
    <property type="molecule type" value="Genomic_DNA"/>
</dbReference>
<keyword evidence="3" id="KW-1185">Reference proteome</keyword>
<dbReference type="Gene3D" id="3.40.50.1820">
    <property type="entry name" value="alpha/beta hydrolase"/>
    <property type="match status" value="1"/>
</dbReference>
<gene>
    <name evidence="2" type="ORF">K6Q96_24395</name>
</gene>